<reference evidence="12 13" key="1">
    <citation type="submission" date="2017-09" db="EMBL/GenBank/DDBJ databases">
        <authorList>
            <person name="Ehlers B."/>
            <person name="Leendertz F.H."/>
        </authorList>
    </citation>
    <scope>NUCLEOTIDE SEQUENCE [LARGE SCALE GENOMIC DNA]</scope>
    <source>
        <strain evidence="12 13">CGMCC 1.10978</strain>
    </source>
</reference>
<protein>
    <recommendedName>
        <fullName evidence="7">DNA 3'-5' helicase</fullName>
        <ecNumber evidence="7">5.6.2.4</ecNumber>
    </recommendedName>
    <alternativeName>
        <fullName evidence="8">DNA 3'-5' helicase II</fullName>
    </alternativeName>
</protein>
<keyword evidence="4 10" id="KW-0067">ATP-binding</keyword>
<comment type="catalytic activity">
    <reaction evidence="9">
        <text>ATP + H2O = ADP + phosphate + H(+)</text>
        <dbReference type="Rhea" id="RHEA:13065"/>
        <dbReference type="ChEBI" id="CHEBI:15377"/>
        <dbReference type="ChEBI" id="CHEBI:15378"/>
        <dbReference type="ChEBI" id="CHEBI:30616"/>
        <dbReference type="ChEBI" id="CHEBI:43474"/>
        <dbReference type="ChEBI" id="CHEBI:456216"/>
        <dbReference type="EC" id="5.6.2.4"/>
    </reaction>
</comment>
<keyword evidence="1 10" id="KW-0547">Nucleotide-binding</keyword>
<dbReference type="InterPro" id="IPR014016">
    <property type="entry name" value="UvrD-like_ATP-bd"/>
</dbReference>
<dbReference type="Pfam" id="PF13361">
    <property type="entry name" value="UvrD_C"/>
    <property type="match status" value="1"/>
</dbReference>
<dbReference type="InterPro" id="IPR027417">
    <property type="entry name" value="P-loop_NTPase"/>
</dbReference>
<evidence type="ECO:0000313" key="13">
    <source>
        <dbReference type="Proteomes" id="UP000219374"/>
    </source>
</evidence>
<evidence type="ECO:0000256" key="7">
    <source>
        <dbReference type="ARBA" id="ARBA00034808"/>
    </source>
</evidence>
<dbReference type="InterPro" id="IPR000212">
    <property type="entry name" value="DNA_helicase_UvrD/REP"/>
</dbReference>
<dbReference type="AlphaFoldDB" id="A0A286CZ01"/>
<dbReference type="PROSITE" id="PS51198">
    <property type="entry name" value="UVRD_HELICASE_ATP_BIND"/>
    <property type="match status" value="1"/>
</dbReference>
<name>A0A286CZ01_9GAMM</name>
<evidence type="ECO:0000256" key="5">
    <source>
        <dbReference type="ARBA" id="ARBA00023235"/>
    </source>
</evidence>
<dbReference type="GO" id="GO:0005829">
    <property type="term" value="C:cytosol"/>
    <property type="evidence" value="ECO:0007669"/>
    <property type="project" value="TreeGrafter"/>
</dbReference>
<evidence type="ECO:0000256" key="9">
    <source>
        <dbReference type="ARBA" id="ARBA00048988"/>
    </source>
</evidence>
<dbReference type="Gene3D" id="3.40.50.300">
    <property type="entry name" value="P-loop containing nucleotide triphosphate hydrolases"/>
    <property type="match status" value="2"/>
</dbReference>
<keyword evidence="5" id="KW-0413">Isomerase</keyword>
<dbReference type="SUPFAM" id="SSF52540">
    <property type="entry name" value="P-loop containing nucleoside triphosphate hydrolases"/>
    <property type="match status" value="1"/>
</dbReference>
<dbReference type="GO" id="GO:0043138">
    <property type="term" value="F:3'-5' DNA helicase activity"/>
    <property type="evidence" value="ECO:0007669"/>
    <property type="project" value="UniProtKB-EC"/>
</dbReference>
<dbReference type="EMBL" id="OCND01000001">
    <property type="protein sequence ID" value="SOD51633.1"/>
    <property type="molecule type" value="Genomic_DNA"/>
</dbReference>
<organism evidence="12 13">
    <name type="scientific">Pseudoxanthomonas wuyuanensis</name>
    <dbReference type="NCBI Taxonomy" id="1073196"/>
    <lineage>
        <taxon>Bacteria</taxon>
        <taxon>Pseudomonadati</taxon>
        <taxon>Pseudomonadota</taxon>
        <taxon>Gammaproteobacteria</taxon>
        <taxon>Lysobacterales</taxon>
        <taxon>Lysobacteraceae</taxon>
        <taxon>Pseudoxanthomonas</taxon>
    </lineage>
</organism>
<dbReference type="PANTHER" id="PTHR11070:SF2">
    <property type="entry name" value="ATP-DEPENDENT DNA HELICASE SRS2"/>
    <property type="match status" value="1"/>
</dbReference>
<dbReference type="GO" id="GO:0016887">
    <property type="term" value="F:ATP hydrolysis activity"/>
    <property type="evidence" value="ECO:0007669"/>
    <property type="project" value="RHEA"/>
</dbReference>
<evidence type="ECO:0000256" key="10">
    <source>
        <dbReference type="PROSITE-ProRule" id="PRU00560"/>
    </source>
</evidence>
<evidence type="ECO:0000256" key="6">
    <source>
        <dbReference type="ARBA" id="ARBA00034617"/>
    </source>
</evidence>
<dbReference type="Pfam" id="PF00580">
    <property type="entry name" value="UvrD-helicase"/>
    <property type="match status" value="2"/>
</dbReference>
<dbReference type="Proteomes" id="UP000219374">
    <property type="component" value="Unassembled WGS sequence"/>
</dbReference>
<proteinExistence type="predicted"/>
<evidence type="ECO:0000256" key="3">
    <source>
        <dbReference type="ARBA" id="ARBA00022806"/>
    </source>
</evidence>
<accession>A0A286CZ01</accession>
<dbReference type="EC" id="5.6.2.4" evidence="7"/>
<dbReference type="GO" id="GO:0000725">
    <property type="term" value="P:recombinational repair"/>
    <property type="evidence" value="ECO:0007669"/>
    <property type="project" value="TreeGrafter"/>
</dbReference>
<dbReference type="GO" id="GO:0003677">
    <property type="term" value="F:DNA binding"/>
    <property type="evidence" value="ECO:0007669"/>
    <property type="project" value="InterPro"/>
</dbReference>
<dbReference type="GO" id="GO:0005524">
    <property type="term" value="F:ATP binding"/>
    <property type="evidence" value="ECO:0007669"/>
    <property type="project" value="UniProtKB-UniRule"/>
</dbReference>
<evidence type="ECO:0000313" key="12">
    <source>
        <dbReference type="EMBL" id="SOD51633.1"/>
    </source>
</evidence>
<dbReference type="OrthoDB" id="384988at2"/>
<dbReference type="InterPro" id="IPR014017">
    <property type="entry name" value="DNA_helicase_UvrD-like_C"/>
</dbReference>
<evidence type="ECO:0000256" key="2">
    <source>
        <dbReference type="ARBA" id="ARBA00022801"/>
    </source>
</evidence>
<keyword evidence="2 10" id="KW-0378">Hydrolase</keyword>
<evidence type="ECO:0000259" key="11">
    <source>
        <dbReference type="PROSITE" id="PS51198"/>
    </source>
</evidence>
<sequence length="570" mass="62437">MPLVLCEQRQRLLRTDGHIVVRGGAGSGKTTIALAKACEDLATGRIGNSGKALFLSFARATIARVTEQATATLPKDQLRRIEINTYHGFAWSVLKSHAYLLGTRPGVSLLLPAQARERLVGLAGDARTARQRQLFDEEGLVAFDLFPILLAELLEQSLVLAQAFGNAYPTIIVDEFQDTNDQEWAMISRLGQHSRLIALGDPKQRIYDFKGASPRRFNDFIEAFAPTEFDFLSENNRSAGTDITAFADAILEGAFRQQPYTGVSVVRYAGRSLRPLKQKVLETANRLRRRETWSLAVLVPSNPLAAAVFDYMHGAEHGLPRYPVDIVVSAEGPMLAGMLIALLLEPRTSDIELGAAVLEALAAFEVGRSENASTTAITRSRRMRTLATAVRTLGDRGYGAAGVGPGVRQLLVDVAQLQLTGDPVSDWRAVRAAIAASHRTELQSVAKEARHMRLLRRGAQIEAVLADAWRARGAYVDARSLLRAAVVEDQFSATGRAHQGVSVMTIHKAKGKEFDEVIVFEGPFQRYFVQRGPDSERSTRFNLHVASTRARSNLTVMTPSIDPCHLLPPG</sequence>
<gene>
    <name evidence="12" type="ORF">SAMN06296416_101759</name>
</gene>
<feature type="binding site" evidence="10">
    <location>
        <begin position="23"/>
        <end position="30"/>
    </location>
    <ligand>
        <name>ATP</name>
        <dbReference type="ChEBI" id="CHEBI:30616"/>
    </ligand>
</feature>
<evidence type="ECO:0000256" key="1">
    <source>
        <dbReference type="ARBA" id="ARBA00022741"/>
    </source>
</evidence>
<keyword evidence="13" id="KW-1185">Reference proteome</keyword>
<feature type="domain" description="UvrD-like helicase ATP-binding" evidence="11">
    <location>
        <begin position="2"/>
        <end position="239"/>
    </location>
</feature>
<evidence type="ECO:0000256" key="8">
    <source>
        <dbReference type="ARBA" id="ARBA00034923"/>
    </source>
</evidence>
<dbReference type="PANTHER" id="PTHR11070">
    <property type="entry name" value="UVRD / RECB / PCRA DNA HELICASE FAMILY MEMBER"/>
    <property type="match status" value="1"/>
</dbReference>
<evidence type="ECO:0000256" key="4">
    <source>
        <dbReference type="ARBA" id="ARBA00022840"/>
    </source>
</evidence>
<comment type="catalytic activity">
    <reaction evidence="6">
        <text>Couples ATP hydrolysis with the unwinding of duplex DNA by translocating in the 3'-5' direction.</text>
        <dbReference type="EC" id="5.6.2.4"/>
    </reaction>
</comment>
<keyword evidence="3 10" id="KW-0347">Helicase</keyword>
<dbReference type="RefSeq" id="WP_097120507.1">
    <property type="nucleotide sequence ID" value="NZ_OCND01000001.1"/>
</dbReference>